<evidence type="ECO:0000256" key="1">
    <source>
        <dbReference type="ARBA" id="ARBA00022598"/>
    </source>
</evidence>
<evidence type="ECO:0000313" key="7">
    <source>
        <dbReference type="EMBL" id="TYJ08167.1"/>
    </source>
</evidence>
<evidence type="ECO:0000256" key="4">
    <source>
        <dbReference type="ARBA" id="ARBA00022917"/>
    </source>
</evidence>
<dbReference type="GO" id="GO:0005739">
    <property type="term" value="C:mitochondrion"/>
    <property type="evidence" value="ECO:0007669"/>
    <property type="project" value="TreeGrafter"/>
</dbReference>
<evidence type="ECO:0000313" key="8">
    <source>
        <dbReference type="Proteomes" id="UP000323597"/>
    </source>
</evidence>
<dbReference type="GO" id="GO:0004816">
    <property type="term" value="F:asparagine-tRNA ligase activity"/>
    <property type="evidence" value="ECO:0007669"/>
    <property type="project" value="TreeGrafter"/>
</dbReference>
<evidence type="ECO:0000259" key="6">
    <source>
        <dbReference type="Pfam" id="PF00152"/>
    </source>
</evidence>
<keyword evidence="4" id="KW-0648">Protein biosynthesis</keyword>
<dbReference type="Gene3D" id="3.30.930.10">
    <property type="entry name" value="Bira Bifunctional Protein, Domain 2"/>
    <property type="match status" value="1"/>
</dbReference>
<evidence type="ECO:0000256" key="2">
    <source>
        <dbReference type="ARBA" id="ARBA00022741"/>
    </source>
</evidence>
<dbReference type="SUPFAM" id="SSF55681">
    <property type="entry name" value="Class II aaRS and biotin synthetases"/>
    <property type="match status" value="1"/>
</dbReference>
<dbReference type="Pfam" id="PF00152">
    <property type="entry name" value="tRNA-synt_2"/>
    <property type="match status" value="1"/>
</dbReference>
<keyword evidence="3" id="KW-0067">ATP-binding</keyword>
<dbReference type="GO" id="GO:0006421">
    <property type="term" value="P:asparaginyl-tRNA aminoacylation"/>
    <property type="evidence" value="ECO:0007669"/>
    <property type="project" value="TreeGrafter"/>
</dbReference>
<keyword evidence="1" id="KW-0436">Ligase</keyword>
<dbReference type="Proteomes" id="UP000323597">
    <property type="component" value="Chromosome A11"/>
</dbReference>
<evidence type="ECO:0000256" key="3">
    <source>
        <dbReference type="ARBA" id="ARBA00022840"/>
    </source>
</evidence>
<reference evidence="7 8" key="1">
    <citation type="submission" date="2019-07" db="EMBL/GenBank/DDBJ databases">
        <title>WGS assembly of Gossypium mustelinum.</title>
        <authorList>
            <person name="Chen Z.J."/>
            <person name="Sreedasyam A."/>
            <person name="Ando A."/>
            <person name="Song Q."/>
            <person name="De L."/>
            <person name="Hulse-Kemp A."/>
            <person name="Ding M."/>
            <person name="Ye W."/>
            <person name="Kirkbride R."/>
            <person name="Jenkins J."/>
            <person name="Plott C."/>
            <person name="Lovell J."/>
            <person name="Lin Y.-M."/>
            <person name="Vaughn R."/>
            <person name="Liu B."/>
            <person name="Li W."/>
            <person name="Simpson S."/>
            <person name="Scheffler B."/>
            <person name="Saski C."/>
            <person name="Grover C."/>
            <person name="Hu G."/>
            <person name="Conover J."/>
            <person name="Carlson J."/>
            <person name="Shu S."/>
            <person name="Boston L."/>
            <person name="Williams M."/>
            <person name="Peterson D."/>
            <person name="Mcgee K."/>
            <person name="Jones D."/>
            <person name="Wendel J."/>
            <person name="Stelly D."/>
            <person name="Grimwood J."/>
            <person name="Schmutz J."/>
        </authorList>
    </citation>
    <scope>NUCLEOTIDE SEQUENCE [LARGE SCALE GENOMIC DNA]</scope>
    <source>
        <strain evidence="7">1408120.09</strain>
    </source>
</reference>
<name>A0A5D2X2B4_GOSMU</name>
<dbReference type="InterPro" id="IPR004364">
    <property type="entry name" value="Aa-tRNA-synt_II"/>
</dbReference>
<keyword evidence="5" id="KW-0030">Aminoacyl-tRNA synthetase</keyword>
<dbReference type="GO" id="GO:0005524">
    <property type="term" value="F:ATP binding"/>
    <property type="evidence" value="ECO:0007669"/>
    <property type="project" value="UniProtKB-KW"/>
</dbReference>
<dbReference type="EMBL" id="CM017646">
    <property type="protein sequence ID" value="TYJ08167.1"/>
    <property type="molecule type" value="Genomic_DNA"/>
</dbReference>
<dbReference type="PANTHER" id="PTHR22594:SF36">
    <property type="entry name" value="ASPARAGINE--TRNA LIGASE, CYTOPLASMIC 2"/>
    <property type="match status" value="1"/>
</dbReference>
<gene>
    <name evidence="7" type="ORF">E1A91_A11G055200v1</name>
</gene>
<accession>A0A5D2X2B4</accession>
<protein>
    <recommendedName>
        <fullName evidence="6">Aminoacyl-tRNA synthetase class II (D/K/N) domain-containing protein</fullName>
    </recommendedName>
</protein>
<keyword evidence="8" id="KW-1185">Reference proteome</keyword>
<keyword evidence="2" id="KW-0547">Nucleotide-binding</keyword>
<organism evidence="7 8">
    <name type="scientific">Gossypium mustelinum</name>
    <name type="common">Cotton</name>
    <name type="synonym">Gossypium caicoense</name>
    <dbReference type="NCBI Taxonomy" id="34275"/>
    <lineage>
        <taxon>Eukaryota</taxon>
        <taxon>Viridiplantae</taxon>
        <taxon>Streptophyta</taxon>
        <taxon>Embryophyta</taxon>
        <taxon>Tracheophyta</taxon>
        <taxon>Spermatophyta</taxon>
        <taxon>Magnoliopsida</taxon>
        <taxon>eudicotyledons</taxon>
        <taxon>Gunneridae</taxon>
        <taxon>Pentapetalae</taxon>
        <taxon>rosids</taxon>
        <taxon>malvids</taxon>
        <taxon>Malvales</taxon>
        <taxon>Malvaceae</taxon>
        <taxon>Malvoideae</taxon>
        <taxon>Gossypium</taxon>
    </lineage>
</organism>
<sequence>MNFTLKIMLKIGIDNIHVYKCFILQHQVTDKTFETKLRWGVPLTAEHLSYLADDHYKRPVIIYDYPKAVKPFYVRLNDDGKTVAAFDMVVPKMGTVITGSQSEERLDMLSARMKEFDLSRDQYEWYQDLRKHGTVKHSGFRLGFDLMVLLMTGLTDVRDVVPFPRTHGKANN</sequence>
<feature type="domain" description="Aminoacyl-tRNA synthetase class II (D/K/N)" evidence="6">
    <location>
        <begin position="44"/>
        <end position="166"/>
    </location>
</feature>
<proteinExistence type="predicted"/>
<dbReference type="AlphaFoldDB" id="A0A5D2X2B4"/>
<evidence type="ECO:0000256" key="5">
    <source>
        <dbReference type="ARBA" id="ARBA00023146"/>
    </source>
</evidence>
<dbReference type="InterPro" id="IPR045864">
    <property type="entry name" value="aa-tRNA-synth_II/BPL/LPL"/>
</dbReference>
<dbReference type="PANTHER" id="PTHR22594">
    <property type="entry name" value="ASPARTYL/LYSYL-TRNA SYNTHETASE"/>
    <property type="match status" value="1"/>
</dbReference>